<dbReference type="AlphaFoldDB" id="A0A061DLL7"/>
<accession>A0A061DLL7</accession>
<evidence type="ECO:0000313" key="2">
    <source>
        <dbReference type="Proteomes" id="UP000026915"/>
    </source>
</evidence>
<protein>
    <submittedName>
        <fullName evidence="1">Uncharacterized protein</fullName>
    </submittedName>
</protein>
<keyword evidence="2" id="KW-1185">Reference proteome</keyword>
<dbReference type="Proteomes" id="UP000026915">
    <property type="component" value="Chromosome 1"/>
</dbReference>
<name>A0A061DLL7_THECC</name>
<sequence length="124" mass="14140">MDKQEKMEEGQAITQKPIKSWYEICTQEEQESQKEVGTSSNPLQIFQDSQYPYELNTQIKQWIESLSQSPEVALALASQKDQTPLKQIAVSALESSKKKEIVLHRPKTLQTIFPESQTLGQTQS</sequence>
<reference evidence="1 2" key="1">
    <citation type="journal article" date="2013" name="Genome Biol.">
        <title>The genome sequence of the most widely cultivated cacao type and its use to identify candidate genes regulating pod color.</title>
        <authorList>
            <person name="Motamayor J.C."/>
            <person name="Mockaitis K."/>
            <person name="Schmutz J."/>
            <person name="Haiminen N."/>
            <person name="Iii D.L."/>
            <person name="Cornejo O."/>
            <person name="Findley S.D."/>
            <person name="Zheng P."/>
            <person name="Utro F."/>
            <person name="Royaert S."/>
            <person name="Saski C."/>
            <person name="Jenkins J."/>
            <person name="Podicheti R."/>
            <person name="Zhao M."/>
            <person name="Scheffler B.E."/>
            <person name="Stack J.C."/>
            <person name="Feltus F.A."/>
            <person name="Mustiga G.M."/>
            <person name="Amores F."/>
            <person name="Phillips W."/>
            <person name="Marelli J.P."/>
            <person name="May G.D."/>
            <person name="Shapiro H."/>
            <person name="Ma J."/>
            <person name="Bustamante C.D."/>
            <person name="Schnell R.J."/>
            <person name="Main D."/>
            <person name="Gilbert D."/>
            <person name="Parida L."/>
            <person name="Kuhn D.N."/>
        </authorList>
    </citation>
    <scope>NUCLEOTIDE SEQUENCE [LARGE SCALE GENOMIC DNA]</scope>
    <source>
        <strain evidence="2">cv. Matina 1-6</strain>
    </source>
</reference>
<organism evidence="1 2">
    <name type="scientific">Theobroma cacao</name>
    <name type="common">Cacao</name>
    <name type="synonym">Cocoa</name>
    <dbReference type="NCBI Taxonomy" id="3641"/>
    <lineage>
        <taxon>Eukaryota</taxon>
        <taxon>Viridiplantae</taxon>
        <taxon>Streptophyta</taxon>
        <taxon>Embryophyta</taxon>
        <taxon>Tracheophyta</taxon>
        <taxon>Spermatophyta</taxon>
        <taxon>Magnoliopsida</taxon>
        <taxon>eudicotyledons</taxon>
        <taxon>Gunneridae</taxon>
        <taxon>Pentapetalae</taxon>
        <taxon>rosids</taxon>
        <taxon>malvids</taxon>
        <taxon>Malvales</taxon>
        <taxon>Malvaceae</taxon>
        <taxon>Byttnerioideae</taxon>
        <taxon>Theobroma</taxon>
    </lineage>
</organism>
<evidence type="ECO:0000313" key="1">
    <source>
        <dbReference type="EMBL" id="EOX92981.1"/>
    </source>
</evidence>
<dbReference type="Gramene" id="EOX92981">
    <property type="protein sequence ID" value="EOX92981"/>
    <property type="gene ID" value="TCM_001839"/>
</dbReference>
<dbReference type="HOGENOM" id="CLU_2008065_0_0_1"/>
<proteinExistence type="predicted"/>
<gene>
    <name evidence="1" type="ORF">TCM_001839</name>
</gene>
<dbReference type="InParanoid" id="A0A061DLL7"/>
<dbReference type="EMBL" id="CM001879">
    <property type="protein sequence ID" value="EOX92981.1"/>
    <property type="molecule type" value="Genomic_DNA"/>
</dbReference>